<name>A0ABQ3SD93_9ACTN</name>
<evidence type="ECO:0000313" key="1">
    <source>
        <dbReference type="EMBL" id="GHI65912.1"/>
    </source>
</evidence>
<protein>
    <recommendedName>
        <fullName evidence="3">Acetyltransferase</fullName>
    </recommendedName>
</protein>
<evidence type="ECO:0000313" key="2">
    <source>
        <dbReference type="Proteomes" id="UP000649259"/>
    </source>
</evidence>
<evidence type="ECO:0008006" key="3">
    <source>
        <dbReference type="Google" id="ProtNLM"/>
    </source>
</evidence>
<reference evidence="2" key="1">
    <citation type="submission" date="2023-07" db="EMBL/GenBank/DDBJ databases">
        <title>Whole genome shotgun sequence of Streptomyces cacaoi subsp. asoensis NBRC 13813.</title>
        <authorList>
            <person name="Komaki H."/>
            <person name="Tamura T."/>
        </authorList>
    </citation>
    <scope>NUCLEOTIDE SEQUENCE [LARGE SCALE GENOMIC DNA]</scope>
    <source>
        <strain evidence="2">NBRC 13813</strain>
    </source>
</reference>
<dbReference type="Proteomes" id="UP000649259">
    <property type="component" value="Unassembled WGS sequence"/>
</dbReference>
<accession>A0ABQ3SD93</accession>
<keyword evidence="2" id="KW-1185">Reference proteome</keyword>
<gene>
    <name evidence="1" type="ORF">Saso_75620</name>
</gene>
<comment type="caution">
    <text evidence="1">The sequence shown here is derived from an EMBL/GenBank/DDBJ whole genome shotgun (WGS) entry which is preliminary data.</text>
</comment>
<dbReference type="EMBL" id="BNEB01000006">
    <property type="protein sequence ID" value="GHI65912.1"/>
    <property type="molecule type" value="Genomic_DNA"/>
</dbReference>
<organism evidence="1 2">
    <name type="scientific">Streptomyces asoensis</name>
    <dbReference type="NCBI Taxonomy" id="249586"/>
    <lineage>
        <taxon>Bacteria</taxon>
        <taxon>Bacillati</taxon>
        <taxon>Actinomycetota</taxon>
        <taxon>Actinomycetes</taxon>
        <taxon>Kitasatosporales</taxon>
        <taxon>Streptomycetaceae</taxon>
        <taxon>Streptomyces</taxon>
    </lineage>
</organism>
<proteinExistence type="predicted"/>
<sequence length="94" mass="10556">MRYFDRGILTVADELAEAYAEVFTAPPWEHRDREETRAAFAKRLESDAHRPGFVPGAAVIVGRAWVVWGGGRSGAGARVEECRWVRVRAVSGWR</sequence>